<evidence type="ECO:0000313" key="1">
    <source>
        <dbReference type="EMBL" id="OIQ77603.1"/>
    </source>
</evidence>
<accession>A0A1J5QJC5</accession>
<dbReference type="AlphaFoldDB" id="A0A1J5QJC5"/>
<sequence>MGGPQSLFGTHDIGTQQQHFGGQAGCQRTVQVLLIEPRTQLQVELGITQQKIYPVMGHRELVVVAGQAGLGRFQQTAGLLVFKVSGRPGLLPFLNQQKRVLTQRHVGLLGGHEFLVLQQGQIRHGHIGHQRQINRPARLLRCQIAQTCGIGQVRHAPPKIHFIRHARHVQIKAPAGQGCPNAAQVRRRAGHIARAHDIERWPQISTRYAKLGTCLENTPCGNAQVAVIGKRNTDELLQLRVGKEYLPACFGGCGTEVIRSLRPMFGHWQRRAHKISGLGTPHQKHHSN</sequence>
<gene>
    <name evidence="1" type="ORF">GALL_407060</name>
</gene>
<organism evidence="1">
    <name type="scientific">mine drainage metagenome</name>
    <dbReference type="NCBI Taxonomy" id="410659"/>
    <lineage>
        <taxon>unclassified sequences</taxon>
        <taxon>metagenomes</taxon>
        <taxon>ecological metagenomes</taxon>
    </lineage>
</organism>
<proteinExistence type="predicted"/>
<name>A0A1J5QJC5_9ZZZZ</name>
<comment type="caution">
    <text evidence="1">The sequence shown here is derived from an EMBL/GenBank/DDBJ whole genome shotgun (WGS) entry which is preliminary data.</text>
</comment>
<reference evidence="1" key="1">
    <citation type="submission" date="2016-10" db="EMBL/GenBank/DDBJ databases">
        <title>Sequence of Gallionella enrichment culture.</title>
        <authorList>
            <person name="Poehlein A."/>
            <person name="Muehling M."/>
            <person name="Daniel R."/>
        </authorList>
    </citation>
    <scope>NUCLEOTIDE SEQUENCE</scope>
</reference>
<dbReference type="EMBL" id="MLJW01001576">
    <property type="protein sequence ID" value="OIQ77603.1"/>
    <property type="molecule type" value="Genomic_DNA"/>
</dbReference>
<protein>
    <submittedName>
        <fullName evidence="1">Uncharacterized protein</fullName>
    </submittedName>
</protein>